<dbReference type="Proteomes" id="UP000184418">
    <property type="component" value="Unassembled WGS sequence"/>
</dbReference>
<dbReference type="EMBL" id="FQYN01000005">
    <property type="protein sequence ID" value="SHJ30032.1"/>
    <property type="molecule type" value="Genomic_DNA"/>
</dbReference>
<accession>A0A1M6I6I7</accession>
<organism evidence="1 2">
    <name type="scientific">Hymenobacter daecheongensis DSM 21074</name>
    <dbReference type="NCBI Taxonomy" id="1121955"/>
    <lineage>
        <taxon>Bacteria</taxon>
        <taxon>Pseudomonadati</taxon>
        <taxon>Bacteroidota</taxon>
        <taxon>Cytophagia</taxon>
        <taxon>Cytophagales</taxon>
        <taxon>Hymenobacteraceae</taxon>
        <taxon>Hymenobacter</taxon>
    </lineage>
</organism>
<dbReference type="AlphaFoldDB" id="A0A1M6I6I7"/>
<dbReference type="STRING" id="1121955.SAMN02745146_2812"/>
<name>A0A1M6I6I7_9BACT</name>
<proteinExistence type="predicted"/>
<sequence length="117" mass="12770">MFRLSALRLPLSVLLLLLFGRVLAPEAWLLALHTHEHTRETPTQLAAAARKGQPLLTAKHKHCHVDQLYNVPTLRAGAVVVPEPKRQASFVALLIPRTQALPVVAGCDRAGRGPPRA</sequence>
<evidence type="ECO:0000313" key="2">
    <source>
        <dbReference type="Proteomes" id="UP000184418"/>
    </source>
</evidence>
<evidence type="ECO:0000313" key="1">
    <source>
        <dbReference type="EMBL" id="SHJ30032.1"/>
    </source>
</evidence>
<keyword evidence="2" id="KW-1185">Reference proteome</keyword>
<protein>
    <submittedName>
        <fullName evidence="1">Uncharacterized protein</fullName>
    </submittedName>
</protein>
<gene>
    <name evidence="1" type="ORF">SAMN02745146_2812</name>
</gene>
<reference evidence="1 2" key="1">
    <citation type="submission" date="2016-11" db="EMBL/GenBank/DDBJ databases">
        <authorList>
            <person name="Jaros S."/>
            <person name="Januszkiewicz K."/>
            <person name="Wedrychowicz H."/>
        </authorList>
    </citation>
    <scope>NUCLEOTIDE SEQUENCE [LARGE SCALE GENOMIC DNA]</scope>
    <source>
        <strain evidence="1 2">DSM 21074</strain>
    </source>
</reference>